<protein>
    <submittedName>
        <fullName evidence="2">Malate dehydrogenase</fullName>
    </submittedName>
</protein>
<organism evidence="1 2">
    <name type="scientific">Parascaris equorum</name>
    <name type="common">Equine roundworm</name>
    <dbReference type="NCBI Taxonomy" id="6256"/>
    <lineage>
        <taxon>Eukaryota</taxon>
        <taxon>Metazoa</taxon>
        <taxon>Ecdysozoa</taxon>
        <taxon>Nematoda</taxon>
        <taxon>Chromadorea</taxon>
        <taxon>Rhabditida</taxon>
        <taxon>Spirurina</taxon>
        <taxon>Ascaridomorpha</taxon>
        <taxon>Ascaridoidea</taxon>
        <taxon>Ascarididae</taxon>
        <taxon>Parascaris</taxon>
    </lineage>
</organism>
<dbReference type="SUPFAM" id="SSF51735">
    <property type="entry name" value="NAD(P)-binding Rossmann-fold domains"/>
    <property type="match status" value="1"/>
</dbReference>
<dbReference type="InterPro" id="IPR036291">
    <property type="entry name" value="NAD(P)-bd_dom_sf"/>
</dbReference>
<dbReference type="Proteomes" id="UP000887564">
    <property type="component" value="Unplaced"/>
</dbReference>
<evidence type="ECO:0000313" key="1">
    <source>
        <dbReference type="Proteomes" id="UP000887564"/>
    </source>
</evidence>
<evidence type="ECO:0000313" key="2">
    <source>
        <dbReference type="WBParaSite" id="PEQ_0000915601-mRNA-1"/>
    </source>
</evidence>
<accession>A0A914S4G5</accession>
<sequence length="111" mass="12306">MSCEPLCDLKSDAYCVHCIGVVRSSVVVRLCGAGRLYVDCLCGSRSHRRCVRMSPPIRVLVTGAAGQIGYSLCLQIAKGDVFGKETVRFPLFFELKSLFCVIILRNFSRNK</sequence>
<dbReference type="Gene3D" id="3.40.50.720">
    <property type="entry name" value="NAD(P)-binding Rossmann-like Domain"/>
    <property type="match status" value="1"/>
</dbReference>
<dbReference type="AlphaFoldDB" id="A0A914S4G5"/>
<keyword evidence="1" id="KW-1185">Reference proteome</keyword>
<proteinExistence type="predicted"/>
<reference evidence="2" key="1">
    <citation type="submission" date="2022-11" db="UniProtKB">
        <authorList>
            <consortium name="WormBaseParasite"/>
        </authorList>
    </citation>
    <scope>IDENTIFICATION</scope>
</reference>
<name>A0A914S4G5_PAREQ</name>
<dbReference type="WBParaSite" id="PEQ_0000915601-mRNA-1">
    <property type="protein sequence ID" value="PEQ_0000915601-mRNA-1"/>
    <property type="gene ID" value="PEQ_0000915601"/>
</dbReference>